<evidence type="ECO:0000256" key="4">
    <source>
        <dbReference type="ARBA" id="ARBA00022679"/>
    </source>
</evidence>
<dbReference type="GO" id="GO:0019288">
    <property type="term" value="P:isopentenyl diphosphate biosynthetic process, methylerythritol 4-phosphate pathway"/>
    <property type="evidence" value="ECO:0007669"/>
    <property type="project" value="UniProtKB-UniPathway"/>
</dbReference>
<dbReference type="SUPFAM" id="SSF53448">
    <property type="entry name" value="Nucleotide-diphospho-sugar transferases"/>
    <property type="match status" value="1"/>
</dbReference>
<dbReference type="InterPro" id="IPR050088">
    <property type="entry name" value="IspD/TarI_cytidylyltransf_bact"/>
</dbReference>
<keyword evidence="4" id="KW-0808">Transferase</keyword>
<evidence type="ECO:0000256" key="2">
    <source>
        <dbReference type="ARBA" id="ARBA00009789"/>
    </source>
</evidence>
<dbReference type="GO" id="GO:0050518">
    <property type="term" value="F:2-C-methyl-D-erythritol 4-phosphate cytidylyltransferase activity"/>
    <property type="evidence" value="ECO:0007669"/>
    <property type="project" value="UniProtKB-EC"/>
</dbReference>
<dbReference type="InterPro" id="IPR001228">
    <property type="entry name" value="IspD"/>
</dbReference>
<comment type="pathway">
    <text evidence="1">Isoprenoid biosynthesis; isopentenyl diphosphate biosynthesis via DXP pathway; isopentenyl diphosphate from 1-deoxy-D-xylulose 5-phosphate: step 2/6.</text>
</comment>
<keyword evidence="5" id="KW-0548">Nucleotidyltransferase</keyword>
<sequence>MTIWAILPAAGIGRRIGSNTPKQYLPVNGVPIISLTLQCLASVSAIEKIIVVIHPEDNNWKKLSLEVDKKLECVQGGQERQQSVLNALLALDDEANADDWVLVHDAVRPCVDVSDIEKLIIALRTHNVGGLLGYTLDNTLKQVNGEQEVQTTIDRNNYWNALTPQMFRYGLLKDAMETVEAQGLTITDEAAAMEFMGYRPRMVEGSKLNIKITHESDLVLAGMILNLKS</sequence>
<evidence type="ECO:0000256" key="1">
    <source>
        <dbReference type="ARBA" id="ARBA00004787"/>
    </source>
</evidence>
<organism evidence="7">
    <name type="scientific">marine metagenome</name>
    <dbReference type="NCBI Taxonomy" id="408172"/>
    <lineage>
        <taxon>unclassified sequences</taxon>
        <taxon>metagenomes</taxon>
        <taxon>ecological metagenomes</taxon>
    </lineage>
</organism>
<dbReference type="UniPathway" id="UPA00056">
    <property type="reaction ID" value="UER00093"/>
</dbReference>
<gene>
    <name evidence="7" type="ORF">METZ01_LOCUS34696</name>
</gene>
<accession>A0A381QR31</accession>
<evidence type="ECO:0000256" key="3">
    <source>
        <dbReference type="ARBA" id="ARBA00012526"/>
    </source>
</evidence>
<dbReference type="EMBL" id="UINC01001483">
    <property type="protein sequence ID" value="SUZ81842.1"/>
    <property type="molecule type" value="Genomic_DNA"/>
</dbReference>
<dbReference type="PANTHER" id="PTHR32125:SF4">
    <property type="entry name" value="2-C-METHYL-D-ERYTHRITOL 4-PHOSPHATE CYTIDYLYLTRANSFERASE, CHLOROPLASTIC"/>
    <property type="match status" value="1"/>
</dbReference>
<name>A0A381QR31_9ZZZZ</name>
<reference evidence="7" key="1">
    <citation type="submission" date="2018-05" db="EMBL/GenBank/DDBJ databases">
        <authorList>
            <person name="Lanie J.A."/>
            <person name="Ng W.-L."/>
            <person name="Kazmierczak K.M."/>
            <person name="Andrzejewski T.M."/>
            <person name="Davidsen T.M."/>
            <person name="Wayne K.J."/>
            <person name="Tettelin H."/>
            <person name="Glass J.I."/>
            <person name="Rusch D."/>
            <person name="Podicherti R."/>
            <person name="Tsui H.-C.T."/>
            <person name="Winkler M.E."/>
        </authorList>
    </citation>
    <scope>NUCLEOTIDE SEQUENCE</scope>
</reference>
<dbReference type="AlphaFoldDB" id="A0A381QR31"/>
<dbReference type="Pfam" id="PF01128">
    <property type="entry name" value="IspD"/>
    <property type="match status" value="1"/>
</dbReference>
<keyword evidence="6" id="KW-0414">Isoprene biosynthesis</keyword>
<dbReference type="PANTHER" id="PTHR32125">
    <property type="entry name" value="2-C-METHYL-D-ERYTHRITOL 4-PHOSPHATE CYTIDYLYLTRANSFERASE, CHLOROPLASTIC"/>
    <property type="match status" value="1"/>
</dbReference>
<dbReference type="PROSITE" id="PS01295">
    <property type="entry name" value="ISPD"/>
    <property type="match status" value="1"/>
</dbReference>
<dbReference type="InterPro" id="IPR018294">
    <property type="entry name" value="ISPD_synthase_CS"/>
</dbReference>
<dbReference type="NCBIfam" id="TIGR00453">
    <property type="entry name" value="ispD"/>
    <property type="match status" value="1"/>
</dbReference>
<evidence type="ECO:0000313" key="7">
    <source>
        <dbReference type="EMBL" id="SUZ81842.1"/>
    </source>
</evidence>
<evidence type="ECO:0000256" key="6">
    <source>
        <dbReference type="ARBA" id="ARBA00023229"/>
    </source>
</evidence>
<comment type="similarity">
    <text evidence="2">Belongs to the IspD/TarI cytidylyltransferase family. IspD subfamily.</text>
</comment>
<dbReference type="HAMAP" id="MF_00108">
    <property type="entry name" value="IspD"/>
    <property type="match status" value="1"/>
</dbReference>
<protein>
    <recommendedName>
        <fullName evidence="3">2-C-methyl-D-erythritol 4-phosphate cytidylyltransferase</fullName>
        <ecNumber evidence="3">2.7.7.60</ecNumber>
    </recommendedName>
</protein>
<dbReference type="InterPro" id="IPR034683">
    <property type="entry name" value="IspD/TarI"/>
</dbReference>
<proteinExistence type="inferred from homology"/>
<dbReference type="Gene3D" id="3.90.550.10">
    <property type="entry name" value="Spore Coat Polysaccharide Biosynthesis Protein SpsA, Chain A"/>
    <property type="match status" value="1"/>
</dbReference>
<dbReference type="EC" id="2.7.7.60" evidence="3"/>
<dbReference type="InterPro" id="IPR029044">
    <property type="entry name" value="Nucleotide-diphossugar_trans"/>
</dbReference>
<evidence type="ECO:0000256" key="5">
    <source>
        <dbReference type="ARBA" id="ARBA00022695"/>
    </source>
</evidence>
<dbReference type="CDD" id="cd02516">
    <property type="entry name" value="CDP-ME_synthetase"/>
    <property type="match status" value="1"/>
</dbReference>
<dbReference type="FunFam" id="3.90.550.10:FF:000003">
    <property type="entry name" value="2-C-methyl-D-erythritol 4-phosphate cytidylyltransferase"/>
    <property type="match status" value="1"/>
</dbReference>